<dbReference type="InterPro" id="IPR043891">
    <property type="entry name" value="SPARK"/>
</dbReference>
<protein>
    <submittedName>
        <fullName evidence="5">Uncharacterized protein</fullName>
    </submittedName>
</protein>
<dbReference type="EMBL" id="LR746278">
    <property type="protein sequence ID" value="CAA7409099.1"/>
    <property type="molecule type" value="Genomic_DNA"/>
</dbReference>
<evidence type="ECO:0000313" key="5">
    <source>
        <dbReference type="EMBL" id="CAA7409099.1"/>
    </source>
</evidence>
<sequence>MKERAAGNQKRLCDFSSPARSSSPSIGLCALNFSSADSMIRTTAVDCWTSLAPFLANVICCPQLQATLVVLLGQSSRETGSLALDAAHANHCLSDLQKILGSQGANEDLRQICSVHPANLTKGSCPVGDVDGVESVVDSSQLLAACKRVDSVNECCSQICQNAILDASRKMALSGGDLPGADGALLLPEDLPRIDGCKNIVMRWLASRLDPPSAKQLLRRISNCNVNRVCPLVFPDAKSVARDCGNAISNRTACCVAMDNYVSHLQKQSFITNLQALDCASQLGRQLQEMNISANVYSLCQVTLKDFSLQESGCLLPSLPSDATFDQFSGISFTCDLNDNIAAPWPSASLLTSSSCNKSVTLPALPAATSGQSGKLSAYSHFFFFPFPRWINPFLFFIFMLFVVI</sequence>
<dbReference type="PANTHER" id="PTHR33831">
    <property type="entry name" value="GPI-ANCHORED PROTEIN"/>
    <property type="match status" value="1"/>
</dbReference>
<proteinExistence type="predicted"/>
<dbReference type="AlphaFoldDB" id="A0A7I8LGE5"/>
<feature type="domain" description="SPARK" evidence="3">
    <location>
        <begin position="27"/>
        <end position="168"/>
    </location>
</feature>
<feature type="transmembrane region" description="Helical" evidence="2">
    <location>
        <begin position="382"/>
        <end position="404"/>
    </location>
</feature>
<evidence type="ECO:0000256" key="1">
    <source>
        <dbReference type="SAM" id="MobiDB-lite"/>
    </source>
</evidence>
<keyword evidence="6" id="KW-1185">Reference proteome</keyword>
<dbReference type="Pfam" id="PF26584">
    <property type="entry name" value="At1g61900"/>
    <property type="match status" value="1"/>
</dbReference>
<name>A0A7I8LGE5_SPIIN</name>
<dbReference type="Proteomes" id="UP000663760">
    <property type="component" value="Chromosome 15"/>
</dbReference>
<reference evidence="5" key="1">
    <citation type="submission" date="2020-02" db="EMBL/GenBank/DDBJ databases">
        <authorList>
            <person name="Scholz U."/>
            <person name="Mascher M."/>
            <person name="Fiebig A."/>
        </authorList>
    </citation>
    <scope>NUCLEOTIDE SEQUENCE</scope>
</reference>
<feature type="domain" description="At1g61900-like C-terminal" evidence="4">
    <location>
        <begin position="228"/>
        <end position="301"/>
    </location>
</feature>
<feature type="region of interest" description="Disordered" evidence="1">
    <location>
        <begin position="1"/>
        <end position="24"/>
    </location>
</feature>
<dbReference type="PANTHER" id="PTHR33831:SF5">
    <property type="entry name" value="OS07G0102300 PROTEIN"/>
    <property type="match status" value="1"/>
</dbReference>
<evidence type="ECO:0000313" key="6">
    <source>
        <dbReference type="Proteomes" id="UP000663760"/>
    </source>
</evidence>
<keyword evidence="2" id="KW-1133">Transmembrane helix</keyword>
<dbReference type="GO" id="GO:0005886">
    <property type="term" value="C:plasma membrane"/>
    <property type="evidence" value="ECO:0007669"/>
    <property type="project" value="TreeGrafter"/>
</dbReference>
<evidence type="ECO:0000259" key="3">
    <source>
        <dbReference type="Pfam" id="PF19160"/>
    </source>
</evidence>
<evidence type="ECO:0000259" key="4">
    <source>
        <dbReference type="Pfam" id="PF26584"/>
    </source>
</evidence>
<dbReference type="InterPro" id="IPR040336">
    <property type="entry name" value="At1g61900-like"/>
</dbReference>
<dbReference type="InterPro" id="IPR059003">
    <property type="entry name" value="At1g61900_C"/>
</dbReference>
<evidence type="ECO:0000256" key="2">
    <source>
        <dbReference type="SAM" id="Phobius"/>
    </source>
</evidence>
<dbReference type="Pfam" id="PF19160">
    <property type="entry name" value="SPARK"/>
    <property type="match status" value="1"/>
</dbReference>
<organism evidence="5 6">
    <name type="scientific">Spirodela intermedia</name>
    <name type="common">Intermediate duckweed</name>
    <dbReference type="NCBI Taxonomy" id="51605"/>
    <lineage>
        <taxon>Eukaryota</taxon>
        <taxon>Viridiplantae</taxon>
        <taxon>Streptophyta</taxon>
        <taxon>Embryophyta</taxon>
        <taxon>Tracheophyta</taxon>
        <taxon>Spermatophyta</taxon>
        <taxon>Magnoliopsida</taxon>
        <taxon>Liliopsida</taxon>
        <taxon>Araceae</taxon>
        <taxon>Lemnoideae</taxon>
        <taxon>Spirodela</taxon>
    </lineage>
</organism>
<dbReference type="OrthoDB" id="1906601at2759"/>
<keyword evidence="2" id="KW-0472">Membrane</keyword>
<accession>A0A7I8LGE5</accession>
<keyword evidence="2" id="KW-0812">Transmembrane</keyword>
<gene>
    <name evidence="5" type="ORF">SI8410_15019777</name>
</gene>